<evidence type="ECO:0000256" key="4">
    <source>
        <dbReference type="ARBA" id="ARBA00022989"/>
    </source>
</evidence>
<dbReference type="GO" id="GO:0016020">
    <property type="term" value="C:membrane"/>
    <property type="evidence" value="ECO:0007669"/>
    <property type="project" value="UniProtKB-SubCell"/>
</dbReference>
<comment type="subcellular location">
    <subcellularLocation>
        <location evidence="1">Membrane</location>
        <topology evidence="1">Single-pass membrane protein</topology>
    </subcellularLocation>
</comment>
<keyword evidence="3 6" id="KW-0812">Transmembrane</keyword>
<reference evidence="7 8" key="1">
    <citation type="submission" date="2018-07" db="EMBL/GenBank/DDBJ databases">
        <title>Chitinophaga K2CV101002-2 sp. nov., isolated from a monsoon evergreen broad-leaved forest soil.</title>
        <authorList>
            <person name="Lv Y."/>
        </authorList>
    </citation>
    <scope>NUCLEOTIDE SEQUENCE [LARGE SCALE GENOMIC DNA]</scope>
    <source>
        <strain evidence="7 8">GDMCC 1.1288</strain>
    </source>
</reference>
<comment type="caution">
    <text evidence="7">The sequence shown here is derived from an EMBL/GenBank/DDBJ whole genome shotgun (WGS) entry which is preliminary data.</text>
</comment>
<evidence type="ECO:0000256" key="1">
    <source>
        <dbReference type="ARBA" id="ARBA00004167"/>
    </source>
</evidence>
<sequence length="185" mass="21084">MDIMSIIAGLVLLLVIYYYNLLVRKKNEVEIATGSINETLKSRYDLIILLVDAVKSYMSYERDVLIKLTRMRMKALSYNTGDEEKIELNSCITGALHQIIDAADNYPNLKTSTNFLQLQEKWTGLEVRISTSRIKYNNAVIKYNSAINTFPGKIIAIALGYKSKMLFEVPYDEALVSNVKSFSYN</sequence>
<evidence type="ECO:0000313" key="8">
    <source>
        <dbReference type="Proteomes" id="UP000260644"/>
    </source>
</evidence>
<gene>
    <name evidence="7" type="ORF">DVR12_02690</name>
</gene>
<evidence type="ECO:0000256" key="2">
    <source>
        <dbReference type="ARBA" id="ARBA00008854"/>
    </source>
</evidence>
<dbReference type="InterPro" id="IPR023353">
    <property type="entry name" value="LemA-like_dom_sf"/>
</dbReference>
<protein>
    <submittedName>
        <fullName evidence="7">LemA family protein</fullName>
    </submittedName>
</protein>
<keyword evidence="8" id="KW-1185">Reference proteome</keyword>
<comment type="similarity">
    <text evidence="2">Belongs to the LemA family.</text>
</comment>
<dbReference type="EMBL" id="QPMM01000001">
    <property type="protein sequence ID" value="RFS26713.1"/>
    <property type="molecule type" value="Genomic_DNA"/>
</dbReference>
<keyword evidence="5 6" id="KW-0472">Membrane</keyword>
<evidence type="ECO:0000256" key="6">
    <source>
        <dbReference type="SAM" id="Phobius"/>
    </source>
</evidence>
<dbReference type="Gene3D" id="1.20.1440.20">
    <property type="entry name" value="LemA-like domain"/>
    <property type="match status" value="1"/>
</dbReference>
<dbReference type="Proteomes" id="UP000260644">
    <property type="component" value="Unassembled WGS sequence"/>
</dbReference>
<evidence type="ECO:0000256" key="5">
    <source>
        <dbReference type="ARBA" id="ARBA00023136"/>
    </source>
</evidence>
<name>A0A3E1YH17_9BACT</name>
<dbReference type="PANTHER" id="PTHR34478:SF1">
    <property type="entry name" value="PROTEIN LEMA"/>
    <property type="match status" value="1"/>
</dbReference>
<organism evidence="7 8">
    <name type="scientific">Chitinophaga silvatica</name>
    <dbReference type="NCBI Taxonomy" id="2282649"/>
    <lineage>
        <taxon>Bacteria</taxon>
        <taxon>Pseudomonadati</taxon>
        <taxon>Bacteroidota</taxon>
        <taxon>Chitinophagia</taxon>
        <taxon>Chitinophagales</taxon>
        <taxon>Chitinophagaceae</taxon>
        <taxon>Chitinophaga</taxon>
    </lineage>
</organism>
<dbReference type="InterPro" id="IPR007156">
    <property type="entry name" value="MamQ_LemA"/>
</dbReference>
<dbReference type="AlphaFoldDB" id="A0A3E1YH17"/>
<dbReference type="PANTHER" id="PTHR34478">
    <property type="entry name" value="PROTEIN LEMA"/>
    <property type="match status" value="1"/>
</dbReference>
<evidence type="ECO:0000313" key="7">
    <source>
        <dbReference type="EMBL" id="RFS26713.1"/>
    </source>
</evidence>
<feature type="transmembrane region" description="Helical" evidence="6">
    <location>
        <begin position="6"/>
        <end position="23"/>
    </location>
</feature>
<proteinExistence type="inferred from homology"/>
<keyword evidence="4 6" id="KW-1133">Transmembrane helix</keyword>
<evidence type="ECO:0000256" key="3">
    <source>
        <dbReference type="ARBA" id="ARBA00022692"/>
    </source>
</evidence>
<dbReference type="SUPFAM" id="SSF140478">
    <property type="entry name" value="LemA-like"/>
    <property type="match status" value="1"/>
</dbReference>
<accession>A0A3E1YH17</accession>
<dbReference type="Pfam" id="PF04011">
    <property type="entry name" value="LemA"/>
    <property type="match status" value="1"/>
</dbReference>